<gene>
    <name evidence="12" type="ORF">GCM10011492_35670</name>
</gene>
<reference evidence="12" key="1">
    <citation type="journal article" date="2014" name="Int. J. Syst. Evol. Microbiol.">
        <title>Complete genome sequence of Corynebacterium casei LMG S-19264T (=DSM 44701T), isolated from a smear-ripened cheese.</title>
        <authorList>
            <consortium name="US DOE Joint Genome Institute (JGI-PGF)"/>
            <person name="Walter F."/>
            <person name="Albersmeier A."/>
            <person name="Kalinowski J."/>
            <person name="Ruckert C."/>
        </authorList>
    </citation>
    <scope>NUCLEOTIDE SEQUENCE</scope>
    <source>
        <strain evidence="12">CGMCC 1.15085</strain>
    </source>
</reference>
<dbReference type="GO" id="GO:0004582">
    <property type="term" value="F:dolichyl-phosphate beta-D-mannosyltransferase activity"/>
    <property type="evidence" value="ECO:0007669"/>
    <property type="project" value="InterPro"/>
</dbReference>
<evidence type="ECO:0008006" key="14">
    <source>
        <dbReference type="Google" id="ProtNLM"/>
    </source>
</evidence>
<dbReference type="SUPFAM" id="SSF53448">
    <property type="entry name" value="Nucleotide-diphospho-sugar transferases"/>
    <property type="match status" value="1"/>
</dbReference>
<feature type="transmembrane region" description="Helical" evidence="9">
    <location>
        <begin position="336"/>
        <end position="360"/>
    </location>
</feature>
<evidence type="ECO:0000256" key="3">
    <source>
        <dbReference type="ARBA" id="ARBA00022676"/>
    </source>
</evidence>
<evidence type="ECO:0000256" key="1">
    <source>
        <dbReference type="ARBA" id="ARBA00004141"/>
    </source>
</evidence>
<evidence type="ECO:0000256" key="6">
    <source>
        <dbReference type="ARBA" id="ARBA00022989"/>
    </source>
</evidence>
<feature type="transmembrane region" description="Helical" evidence="9">
    <location>
        <begin position="412"/>
        <end position="432"/>
    </location>
</feature>
<feature type="transmembrane region" description="Helical" evidence="9">
    <location>
        <begin position="381"/>
        <end position="400"/>
    </location>
</feature>
<dbReference type="AlphaFoldDB" id="A0A916WY61"/>
<evidence type="ECO:0000259" key="11">
    <source>
        <dbReference type="Pfam" id="PF04138"/>
    </source>
</evidence>
<evidence type="ECO:0000256" key="5">
    <source>
        <dbReference type="ARBA" id="ARBA00022692"/>
    </source>
</evidence>
<feature type="domain" description="GtrA/DPMS transmembrane" evidence="11">
    <location>
        <begin position="323"/>
        <end position="438"/>
    </location>
</feature>
<comment type="caution">
    <text evidence="12">The sequence shown here is derived from an EMBL/GenBank/DDBJ whole genome shotgun (WGS) entry which is preliminary data.</text>
</comment>
<keyword evidence="3" id="KW-0328">Glycosyltransferase</keyword>
<keyword evidence="6 9" id="KW-1133">Transmembrane helix</keyword>
<dbReference type="GO" id="GO:0035269">
    <property type="term" value="P:protein O-linked glycosylation via mannose"/>
    <property type="evidence" value="ECO:0007669"/>
    <property type="project" value="TreeGrafter"/>
</dbReference>
<keyword evidence="7 9" id="KW-0472">Membrane</keyword>
<dbReference type="GO" id="GO:0006488">
    <property type="term" value="P:dolichol-linked oligosaccharide biosynthetic process"/>
    <property type="evidence" value="ECO:0007669"/>
    <property type="project" value="TreeGrafter"/>
</dbReference>
<comment type="similarity">
    <text evidence="2">Belongs to the glycosyltransferase 2 family.</text>
</comment>
<feature type="region of interest" description="Disordered" evidence="8">
    <location>
        <begin position="449"/>
        <end position="481"/>
    </location>
</feature>
<dbReference type="GO" id="GO:0016020">
    <property type="term" value="C:membrane"/>
    <property type="evidence" value="ECO:0007669"/>
    <property type="project" value="UniProtKB-SubCell"/>
</dbReference>
<evidence type="ECO:0000259" key="10">
    <source>
        <dbReference type="Pfam" id="PF00535"/>
    </source>
</evidence>
<evidence type="ECO:0000256" key="4">
    <source>
        <dbReference type="ARBA" id="ARBA00022679"/>
    </source>
</evidence>
<evidence type="ECO:0000313" key="12">
    <source>
        <dbReference type="EMBL" id="GGB41605.1"/>
    </source>
</evidence>
<dbReference type="EMBL" id="BMHI01000005">
    <property type="protein sequence ID" value="GGB41605.1"/>
    <property type="molecule type" value="Genomic_DNA"/>
</dbReference>
<dbReference type="Pfam" id="PF04138">
    <property type="entry name" value="GtrA_DPMS_TM"/>
    <property type="match status" value="1"/>
</dbReference>
<reference evidence="12" key="2">
    <citation type="submission" date="2020-09" db="EMBL/GenBank/DDBJ databases">
        <authorList>
            <person name="Sun Q."/>
            <person name="Zhou Y."/>
        </authorList>
    </citation>
    <scope>NUCLEOTIDE SEQUENCE</scope>
    <source>
        <strain evidence="12">CGMCC 1.15085</strain>
    </source>
</reference>
<evidence type="ECO:0000256" key="9">
    <source>
        <dbReference type="SAM" id="Phobius"/>
    </source>
</evidence>
<feature type="compositionally biased region" description="Polar residues" evidence="8">
    <location>
        <begin position="449"/>
        <end position="460"/>
    </location>
</feature>
<dbReference type="InterPro" id="IPR027417">
    <property type="entry name" value="P-loop_NTPase"/>
</dbReference>
<dbReference type="Pfam" id="PF00535">
    <property type="entry name" value="Glycos_transf_2"/>
    <property type="match status" value="1"/>
</dbReference>
<dbReference type="InterPro" id="IPR039528">
    <property type="entry name" value="DPM1-like"/>
</dbReference>
<keyword evidence="5 9" id="KW-0812">Transmembrane</keyword>
<dbReference type="SUPFAM" id="SSF53795">
    <property type="entry name" value="PEP carboxykinase-like"/>
    <property type="match status" value="1"/>
</dbReference>
<evidence type="ECO:0000256" key="2">
    <source>
        <dbReference type="ARBA" id="ARBA00006739"/>
    </source>
</evidence>
<dbReference type="PANTHER" id="PTHR43398">
    <property type="entry name" value="DOLICHOL-PHOSPHATE MANNOSYLTRANSFERASE SUBUNIT 1"/>
    <property type="match status" value="1"/>
</dbReference>
<dbReference type="InterPro" id="IPR007267">
    <property type="entry name" value="GtrA_DPMS_TM"/>
</dbReference>
<dbReference type="Gene3D" id="3.90.550.10">
    <property type="entry name" value="Spore Coat Polysaccharide Biosynthesis Protein SpsA, Chain A"/>
    <property type="match status" value="1"/>
</dbReference>
<dbReference type="GO" id="GO:0000271">
    <property type="term" value="P:polysaccharide biosynthetic process"/>
    <property type="evidence" value="ECO:0007669"/>
    <property type="project" value="InterPro"/>
</dbReference>
<dbReference type="PANTHER" id="PTHR43398:SF1">
    <property type="entry name" value="DOLICHOL-PHOSPHATE MANNOSYLTRANSFERASE SUBUNIT 1"/>
    <property type="match status" value="1"/>
</dbReference>
<organism evidence="12 13">
    <name type="scientific">Flexivirga endophytica</name>
    <dbReference type="NCBI Taxonomy" id="1849103"/>
    <lineage>
        <taxon>Bacteria</taxon>
        <taxon>Bacillati</taxon>
        <taxon>Actinomycetota</taxon>
        <taxon>Actinomycetes</taxon>
        <taxon>Micrococcales</taxon>
        <taxon>Dermacoccaceae</taxon>
        <taxon>Flexivirga</taxon>
    </lineage>
</organism>
<evidence type="ECO:0000256" key="8">
    <source>
        <dbReference type="SAM" id="MobiDB-lite"/>
    </source>
</evidence>
<comment type="subcellular location">
    <subcellularLocation>
        <location evidence="1">Membrane</location>
        <topology evidence="1">Multi-pass membrane protein</topology>
    </subcellularLocation>
</comment>
<sequence>MAHLCDIGVKLHLEEGDMNYRSEDGREAWPYLAATTVNERPASGGPGDVASVSSIGRSEIPPHQLHVPTVPDVCVIVPTRNESANVAPLVDRLSSGLAHLTAQVVFVDDSADDTPEQIRQIVATATMPVRLIRRGPGERAGGLGSAVAAGLAAAVEAGATWAVVMDGDLQHPPEVVADLVRAGVAADAELVVASRYLDGGSTVGLADAARVAVSAGATRLTRLAFPRRMSACTDPMSGFFAVRLASLDLDRLQPRGFKVLLEIIARSPRMRIAEVPFTFGSRTSGQSKATWREGVLFARRLMSLRVAGCLGRYGGKVAALSGFAAVGATGIAVNTIALWAVVTIVGAPLLLAAVTATQLSTAWNFVLTDTLVFRGPKSRPFWLRLGGFALINNAVLLLRLPLLSWLSFHAGLHYLTANAVTLLAAFAVRYLISDLFLFATGRTMSTINRTHESPISTSPQRPGVDRVADADPMPSAAVRNGPTDLVVDLRPAGPPPVRVTQGRLRWRYDIHGLVTVGSVSRLSELDCFATPDATGPFDIEIRGGFLKRPHVRSRARVTQYAAPAVSYEEHTARLGTDFMIEMSPRINVTVGPMLVASPHVLYTNVVEALLRFVLVARGRVLLHSACLDLDGQGVMLSARTDTGKTGTVLRLLRERGGGFLSDDMTILSADGTAWSFPKPMTISQHTLRAVEAGDLTRAEWRRLRLQSRLHSKQGRGIGCRMGEWNVPIMCLNALTQLVVPPPKYGVERLVPCRQQAAVTVAELFIIERGRAGLESIGAEALIDELIDNTDDAYQFPPFRYFAPALVIDGADYEQLRATERRILTQAMRRVRARRLVSSDFDWADRIPALTDC</sequence>
<keyword evidence="13" id="KW-1185">Reference proteome</keyword>
<evidence type="ECO:0000313" key="13">
    <source>
        <dbReference type="Proteomes" id="UP000636793"/>
    </source>
</evidence>
<dbReference type="InterPro" id="IPR001173">
    <property type="entry name" value="Glyco_trans_2-like"/>
</dbReference>
<dbReference type="Gene3D" id="3.40.50.300">
    <property type="entry name" value="P-loop containing nucleotide triphosphate hydrolases"/>
    <property type="match status" value="1"/>
</dbReference>
<feature type="domain" description="Glycosyltransferase 2-like" evidence="10">
    <location>
        <begin position="74"/>
        <end position="239"/>
    </location>
</feature>
<evidence type="ECO:0000256" key="7">
    <source>
        <dbReference type="ARBA" id="ARBA00023136"/>
    </source>
</evidence>
<keyword evidence="4" id="KW-0808">Transferase</keyword>
<name>A0A916WY61_9MICO</name>
<dbReference type="Proteomes" id="UP000636793">
    <property type="component" value="Unassembled WGS sequence"/>
</dbReference>
<dbReference type="InterPro" id="IPR029044">
    <property type="entry name" value="Nucleotide-diphossugar_trans"/>
</dbReference>
<protein>
    <recommendedName>
        <fullName evidence="14">Glycosyltransferase</fullName>
    </recommendedName>
</protein>
<proteinExistence type="inferred from homology"/>
<accession>A0A916WY61</accession>
<dbReference type="GO" id="GO:0006506">
    <property type="term" value="P:GPI anchor biosynthetic process"/>
    <property type="evidence" value="ECO:0007669"/>
    <property type="project" value="TreeGrafter"/>
</dbReference>